<accession>A0AAV2QPK2</accession>
<keyword evidence="1" id="KW-0863">Zinc-finger</keyword>
<sequence length="187" mass="21421">IRLFLDDPSCASSPAYKKLVAQACKIYMDEHMQGFPRNSKNISAIMKPHRFGQKVFFPTDVIEGAAENTWWVICSGDAEDSILVTYNEGTDTHCECVDYPCEYVCKYCKICIHMYTCSCREVDQFPSLICKHIHAVIQHGEGVVQKQDFEKHIRTPHRTPGHKWPEPIIYRFKIVVGKRGSPKTLVP</sequence>
<dbReference type="InterPro" id="IPR007527">
    <property type="entry name" value="Znf_SWIM"/>
</dbReference>
<evidence type="ECO:0000259" key="2">
    <source>
        <dbReference type="PROSITE" id="PS50966"/>
    </source>
</evidence>
<dbReference type="PROSITE" id="PS50966">
    <property type="entry name" value="ZF_SWIM"/>
    <property type="match status" value="1"/>
</dbReference>
<reference evidence="3 4" key="1">
    <citation type="submission" date="2024-05" db="EMBL/GenBank/DDBJ databases">
        <authorList>
            <person name="Wallberg A."/>
        </authorList>
    </citation>
    <scope>NUCLEOTIDE SEQUENCE [LARGE SCALE GENOMIC DNA]</scope>
</reference>
<dbReference type="AlphaFoldDB" id="A0AAV2QPK2"/>
<evidence type="ECO:0000313" key="4">
    <source>
        <dbReference type="Proteomes" id="UP001497623"/>
    </source>
</evidence>
<organism evidence="3 4">
    <name type="scientific">Meganyctiphanes norvegica</name>
    <name type="common">Northern krill</name>
    <name type="synonym">Thysanopoda norvegica</name>
    <dbReference type="NCBI Taxonomy" id="48144"/>
    <lineage>
        <taxon>Eukaryota</taxon>
        <taxon>Metazoa</taxon>
        <taxon>Ecdysozoa</taxon>
        <taxon>Arthropoda</taxon>
        <taxon>Crustacea</taxon>
        <taxon>Multicrustacea</taxon>
        <taxon>Malacostraca</taxon>
        <taxon>Eumalacostraca</taxon>
        <taxon>Eucarida</taxon>
        <taxon>Euphausiacea</taxon>
        <taxon>Euphausiidae</taxon>
        <taxon>Meganyctiphanes</taxon>
    </lineage>
</organism>
<protein>
    <recommendedName>
        <fullName evidence="2">SWIM-type domain-containing protein</fullName>
    </recommendedName>
</protein>
<evidence type="ECO:0000313" key="3">
    <source>
        <dbReference type="EMBL" id="CAL4094979.1"/>
    </source>
</evidence>
<dbReference type="EMBL" id="CAXKWB010009501">
    <property type="protein sequence ID" value="CAL4094979.1"/>
    <property type="molecule type" value="Genomic_DNA"/>
</dbReference>
<dbReference type="GO" id="GO:0008270">
    <property type="term" value="F:zinc ion binding"/>
    <property type="evidence" value="ECO:0007669"/>
    <property type="project" value="UniProtKB-KW"/>
</dbReference>
<proteinExistence type="predicted"/>
<feature type="non-terminal residue" evidence="3">
    <location>
        <position position="1"/>
    </location>
</feature>
<feature type="domain" description="SWIM-type" evidence="2">
    <location>
        <begin position="108"/>
        <end position="141"/>
    </location>
</feature>
<name>A0AAV2QPK2_MEGNR</name>
<comment type="caution">
    <text evidence="3">The sequence shown here is derived from an EMBL/GenBank/DDBJ whole genome shotgun (WGS) entry which is preliminary data.</text>
</comment>
<dbReference type="Proteomes" id="UP001497623">
    <property type="component" value="Unassembled WGS sequence"/>
</dbReference>
<keyword evidence="1" id="KW-0479">Metal-binding</keyword>
<keyword evidence="1" id="KW-0862">Zinc</keyword>
<evidence type="ECO:0000256" key="1">
    <source>
        <dbReference type="PROSITE-ProRule" id="PRU00325"/>
    </source>
</evidence>
<feature type="non-terminal residue" evidence="3">
    <location>
        <position position="187"/>
    </location>
</feature>
<keyword evidence="4" id="KW-1185">Reference proteome</keyword>
<gene>
    <name evidence="3" type="ORF">MNOR_LOCUS15292</name>
</gene>